<dbReference type="AlphaFoldDB" id="A0A6J5G5D6"/>
<dbReference type="Pfam" id="PF09865">
    <property type="entry name" value="DUF2092"/>
    <property type="match status" value="1"/>
</dbReference>
<keyword evidence="1" id="KW-0732">Signal</keyword>
<evidence type="ECO:0000313" key="3">
    <source>
        <dbReference type="Proteomes" id="UP000494119"/>
    </source>
</evidence>
<name>A0A6J5G5D6_9BURK</name>
<organism evidence="2 3">
    <name type="scientific">Paraburkholderia caffeinitolerans</name>
    <dbReference type="NCBI Taxonomy" id="1723730"/>
    <lineage>
        <taxon>Bacteria</taxon>
        <taxon>Pseudomonadati</taxon>
        <taxon>Pseudomonadota</taxon>
        <taxon>Betaproteobacteria</taxon>
        <taxon>Burkholderiales</taxon>
        <taxon>Burkholderiaceae</taxon>
        <taxon>Paraburkholderia</taxon>
    </lineage>
</organism>
<accession>A0A6J5G5D6</accession>
<sequence length="240" mass="26350">MAASKAAAPSAAHKPDPAAIDALVKMNSYLQTVKQFDLDVDSTTDQIMVDGSTTQLIQMSHNTKMTVSRPDSLKADIVGGAPGNSRHAVYDGKTFTLYTEPANYYATVPAPSTIKELISDLESKYGVELPLNDIFSLGADPAAFSRVISAVYVGDEVVSGNTCSHYAYHEKHIDWQIWIQKGDQPLPCKLNIVTSADKERPQYTAVYHWNLKPEITPTTFKFTPPENAHQIKFVQSSDAQ</sequence>
<evidence type="ECO:0008006" key="4">
    <source>
        <dbReference type="Google" id="ProtNLM"/>
    </source>
</evidence>
<dbReference type="InterPro" id="IPR029046">
    <property type="entry name" value="LolA/LolB/LppX"/>
</dbReference>
<dbReference type="Gene3D" id="2.50.20.10">
    <property type="entry name" value="Lipoprotein localisation LolA/LolB/LppX"/>
    <property type="match status" value="1"/>
</dbReference>
<gene>
    <name evidence="2" type="ORF">LMG28688_03410</name>
</gene>
<proteinExistence type="predicted"/>
<evidence type="ECO:0000256" key="1">
    <source>
        <dbReference type="ARBA" id="ARBA00022729"/>
    </source>
</evidence>
<keyword evidence="3" id="KW-1185">Reference proteome</keyword>
<dbReference type="Proteomes" id="UP000494119">
    <property type="component" value="Unassembled WGS sequence"/>
</dbReference>
<dbReference type="SUPFAM" id="SSF89392">
    <property type="entry name" value="Prokaryotic lipoproteins and lipoprotein localization factors"/>
    <property type="match status" value="1"/>
</dbReference>
<reference evidence="2 3" key="1">
    <citation type="submission" date="2020-04" db="EMBL/GenBank/DDBJ databases">
        <authorList>
            <person name="De Canck E."/>
        </authorList>
    </citation>
    <scope>NUCLEOTIDE SEQUENCE [LARGE SCALE GENOMIC DNA]</scope>
    <source>
        <strain evidence="2 3">LMG 28688</strain>
    </source>
</reference>
<dbReference type="EMBL" id="CADIKL010000015">
    <property type="protein sequence ID" value="CAB3791921.1"/>
    <property type="molecule type" value="Genomic_DNA"/>
</dbReference>
<evidence type="ECO:0000313" key="2">
    <source>
        <dbReference type="EMBL" id="CAB3791921.1"/>
    </source>
</evidence>
<protein>
    <recommendedName>
        <fullName evidence="4">DUF2092 domain-containing protein</fullName>
    </recommendedName>
</protein>
<dbReference type="InterPro" id="IPR019207">
    <property type="entry name" value="DUF2092"/>
</dbReference>